<dbReference type="EMBL" id="JACHEA010000001">
    <property type="protein sequence ID" value="MBB5339579.1"/>
    <property type="molecule type" value="Genomic_DNA"/>
</dbReference>
<accession>A0ACC5NYT0</accession>
<keyword evidence="1" id="KW-0503">Monooxygenase</keyword>
<gene>
    <name evidence="1" type="ORF">HDF13_001912</name>
</gene>
<sequence>MKMKQALVLGLPLIASCLFLAVRRGYTEPVDNRIVRLAELEIYPDQLNAYKAALKEEIEASIRTEPGVLTLYAVSVKAHPEQIRLFETYRDAASYQAHLQSPHFKKYKEQTLQMVKSLTLLDTDPILLGTKAKK</sequence>
<proteinExistence type="predicted"/>
<organism evidence="1 2">
    <name type="scientific">Tunturiibacter gelidiferens</name>
    <dbReference type="NCBI Taxonomy" id="3069689"/>
    <lineage>
        <taxon>Bacteria</taxon>
        <taxon>Pseudomonadati</taxon>
        <taxon>Acidobacteriota</taxon>
        <taxon>Terriglobia</taxon>
        <taxon>Terriglobales</taxon>
        <taxon>Acidobacteriaceae</taxon>
        <taxon>Tunturiibacter</taxon>
    </lineage>
</organism>
<reference evidence="1" key="1">
    <citation type="submission" date="2020-08" db="EMBL/GenBank/DDBJ databases">
        <title>Genomic Encyclopedia of Type Strains, Phase IV (KMG-V): Genome sequencing to study the core and pangenomes of soil and plant-associated prokaryotes.</title>
        <authorList>
            <person name="Whitman W."/>
        </authorList>
    </citation>
    <scope>NUCLEOTIDE SEQUENCE</scope>
    <source>
        <strain evidence="1">M8UP15</strain>
    </source>
</reference>
<evidence type="ECO:0000313" key="1">
    <source>
        <dbReference type="EMBL" id="MBB5339579.1"/>
    </source>
</evidence>
<name>A0ACC5NYT0_9BACT</name>
<keyword evidence="1" id="KW-0560">Oxidoreductase</keyword>
<dbReference type="Proteomes" id="UP000569005">
    <property type="component" value="Unassembled WGS sequence"/>
</dbReference>
<protein>
    <submittedName>
        <fullName evidence="1">Quinol monooxygenase YgiN</fullName>
    </submittedName>
</protein>
<comment type="caution">
    <text evidence="1">The sequence shown here is derived from an EMBL/GenBank/DDBJ whole genome shotgun (WGS) entry which is preliminary data.</text>
</comment>
<keyword evidence="2" id="KW-1185">Reference proteome</keyword>
<evidence type="ECO:0000313" key="2">
    <source>
        <dbReference type="Proteomes" id="UP000569005"/>
    </source>
</evidence>